<evidence type="ECO:0000313" key="2">
    <source>
        <dbReference type="EMBL" id="TCI11888.1"/>
    </source>
</evidence>
<proteinExistence type="predicted"/>
<feature type="region of interest" description="Disordered" evidence="1">
    <location>
        <begin position="59"/>
        <end position="100"/>
    </location>
</feature>
<reference evidence="2 3" key="1">
    <citation type="submission" date="2019-02" db="EMBL/GenBank/DDBJ databases">
        <title>Dyella amyloliquefaciens sp. nov., isolated from forest soil.</title>
        <authorList>
            <person name="Gao Z.-H."/>
            <person name="Qiu L.-H."/>
        </authorList>
    </citation>
    <scope>NUCLEOTIDE SEQUENCE [LARGE SCALE GENOMIC DNA]</scope>
    <source>
        <strain evidence="2 3">KACC 12747</strain>
    </source>
</reference>
<dbReference type="AlphaFoldDB" id="A0A4R0YY09"/>
<feature type="compositionally biased region" description="Basic and acidic residues" evidence="1">
    <location>
        <begin position="59"/>
        <end position="82"/>
    </location>
</feature>
<comment type="caution">
    <text evidence="2">The sequence shown here is derived from an EMBL/GenBank/DDBJ whole genome shotgun (WGS) entry which is preliminary data.</text>
</comment>
<sequence length="100" mass="11179">MRKVMRVGGVMASPSVWPRIQSKRAHQAIRPSITKEFAMVPPAKPISLSDIHDIYRGAQKDRGAADEEPVYRKTDRFTREAGHTGTAPHRPLPPAGRRAR</sequence>
<dbReference type="Proteomes" id="UP000291822">
    <property type="component" value="Unassembled WGS sequence"/>
</dbReference>
<organism evidence="2 3">
    <name type="scientific">Dyella soli</name>
    <dbReference type="NCBI Taxonomy" id="522319"/>
    <lineage>
        <taxon>Bacteria</taxon>
        <taxon>Pseudomonadati</taxon>
        <taxon>Pseudomonadota</taxon>
        <taxon>Gammaproteobacteria</taxon>
        <taxon>Lysobacterales</taxon>
        <taxon>Rhodanobacteraceae</taxon>
        <taxon>Dyella</taxon>
    </lineage>
</organism>
<keyword evidence="3" id="KW-1185">Reference proteome</keyword>
<protein>
    <submittedName>
        <fullName evidence="2">Uncharacterized protein</fullName>
    </submittedName>
</protein>
<accession>A0A4R0YY09</accession>
<evidence type="ECO:0000256" key="1">
    <source>
        <dbReference type="SAM" id="MobiDB-lite"/>
    </source>
</evidence>
<dbReference type="EMBL" id="SJTG01000001">
    <property type="protein sequence ID" value="TCI11888.1"/>
    <property type="molecule type" value="Genomic_DNA"/>
</dbReference>
<dbReference type="RefSeq" id="WP_131406463.1">
    <property type="nucleotide sequence ID" value="NZ_SJTG01000001.1"/>
</dbReference>
<evidence type="ECO:0000313" key="3">
    <source>
        <dbReference type="Proteomes" id="UP000291822"/>
    </source>
</evidence>
<name>A0A4R0YY09_9GAMM</name>
<gene>
    <name evidence="2" type="ORF">EZM97_00495</name>
</gene>